<dbReference type="InterPro" id="IPR002942">
    <property type="entry name" value="S4_RNA-bd"/>
</dbReference>
<dbReference type="InterPro" id="IPR036986">
    <property type="entry name" value="S4_RNA-bd_sf"/>
</dbReference>
<feature type="region of interest" description="Disordered" evidence="4">
    <location>
        <begin position="1"/>
        <end position="20"/>
    </location>
</feature>
<evidence type="ECO:0000256" key="2">
    <source>
        <dbReference type="ARBA" id="ARBA00029460"/>
    </source>
</evidence>
<dbReference type="InterPro" id="IPR047048">
    <property type="entry name" value="TlyA"/>
</dbReference>
<evidence type="ECO:0000259" key="5">
    <source>
        <dbReference type="SMART" id="SM00363"/>
    </source>
</evidence>
<keyword evidence="6" id="KW-0489">Methyltransferase</keyword>
<dbReference type="GO" id="GO:0003723">
    <property type="term" value="F:RNA binding"/>
    <property type="evidence" value="ECO:0007669"/>
    <property type="project" value="UniProtKB-KW"/>
</dbReference>
<dbReference type="InterPro" id="IPR002877">
    <property type="entry name" value="RNA_MeTrfase_FtsJ_dom"/>
</dbReference>
<sequence>MTTTDGGAGQGGAARGGGSGVTGRLDVALVDAGLSRSRSAAREAIQAGRVSVGGRVVTKPAYAVRASDVVGVEGESPYVSRAAHKLIAALDAEAAAGRPLPIDGAIALDVGASTGGFTEVLLERGASTVIALDVGHGQLDARIALDARVAVVEGVNARELSPELLTRVSGVAEAPRIVVGDLSFISLGLVLPALVATAGVDADYVLLIKPQFEVGRQGIREGIVRDPAAREDAIMGVLWAAADEGLAASALISSPLVGTYGNHEYLAVFRRAHGVDPSQWRSRAAELARAHVTGAPGAADQPPA</sequence>
<dbReference type="SUPFAM" id="SSF53335">
    <property type="entry name" value="S-adenosyl-L-methionine-dependent methyltransferases"/>
    <property type="match status" value="1"/>
</dbReference>
<dbReference type="EMBL" id="SGWW01000002">
    <property type="protein sequence ID" value="RZS57692.1"/>
    <property type="molecule type" value="Genomic_DNA"/>
</dbReference>
<dbReference type="GO" id="GO:0032259">
    <property type="term" value="P:methylation"/>
    <property type="evidence" value="ECO:0007669"/>
    <property type="project" value="UniProtKB-KW"/>
</dbReference>
<dbReference type="Pfam" id="PF01479">
    <property type="entry name" value="S4"/>
    <property type="match status" value="1"/>
</dbReference>
<dbReference type="SMART" id="SM00363">
    <property type="entry name" value="S4"/>
    <property type="match status" value="1"/>
</dbReference>
<comment type="caution">
    <text evidence="6">The sequence shown here is derived from an EMBL/GenBank/DDBJ whole genome shotgun (WGS) entry which is preliminary data.</text>
</comment>
<dbReference type="CDD" id="cd00165">
    <property type="entry name" value="S4"/>
    <property type="match status" value="1"/>
</dbReference>
<dbReference type="AlphaFoldDB" id="A0A4Q7LTX2"/>
<dbReference type="PROSITE" id="PS50889">
    <property type="entry name" value="S4"/>
    <property type="match status" value="1"/>
</dbReference>
<gene>
    <name evidence="6" type="ORF">EV141_1410</name>
</gene>
<dbReference type="PIRSF" id="PIRSF005578">
    <property type="entry name" value="TlyA"/>
    <property type="match status" value="1"/>
</dbReference>
<evidence type="ECO:0000256" key="4">
    <source>
        <dbReference type="SAM" id="MobiDB-lite"/>
    </source>
</evidence>
<keyword evidence="7" id="KW-1185">Reference proteome</keyword>
<keyword evidence="6" id="KW-0808">Transferase</keyword>
<proteinExistence type="inferred from homology"/>
<keyword evidence="1 3" id="KW-0694">RNA-binding</keyword>
<dbReference type="InterPro" id="IPR004538">
    <property type="entry name" value="Hemolysin_A/TlyA"/>
</dbReference>
<protein>
    <submittedName>
        <fullName evidence="6">23S rRNA (Cytidine1920-2'-O)/16S rRNA (Cytidine1409-2'-O)-methyltransferase</fullName>
    </submittedName>
</protein>
<dbReference type="SUPFAM" id="SSF55174">
    <property type="entry name" value="Alpha-L RNA-binding motif"/>
    <property type="match status" value="1"/>
</dbReference>
<dbReference type="PANTHER" id="PTHR32319">
    <property type="entry name" value="BACTERIAL HEMOLYSIN-LIKE PROTEIN"/>
    <property type="match status" value="1"/>
</dbReference>
<dbReference type="GO" id="GO:0008168">
    <property type="term" value="F:methyltransferase activity"/>
    <property type="evidence" value="ECO:0007669"/>
    <property type="project" value="UniProtKB-KW"/>
</dbReference>
<dbReference type="PANTHER" id="PTHR32319:SF0">
    <property type="entry name" value="BACTERIAL HEMOLYSIN-LIKE PROTEIN"/>
    <property type="match status" value="1"/>
</dbReference>
<name>A0A4Q7LTX2_9MICO</name>
<dbReference type="RefSeq" id="WP_241969144.1">
    <property type="nucleotide sequence ID" value="NZ_SGWW01000002.1"/>
</dbReference>
<evidence type="ECO:0000313" key="6">
    <source>
        <dbReference type="EMBL" id="RZS57692.1"/>
    </source>
</evidence>
<reference evidence="6 7" key="1">
    <citation type="journal article" date="2015" name="Stand. Genomic Sci.">
        <title>Genomic Encyclopedia of Bacterial and Archaeal Type Strains, Phase III: the genomes of soil and plant-associated and newly described type strains.</title>
        <authorList>
            <person name="Whitman W.B."/>
            <person name="Woyke T."/>
            <person name="Klenk H.P."/>
            <person name="Zhou Y."/>
            <person name="Lilburn T.G."/>
            <person name="Beck B.J."/>
            <person name="De Vos P."/>
            <person name="Vandamme P."/>
            <person name="Eisen J.A."/>
            <person name="Garrity G."/>
            <person name="Hugenholtz P."/>
            <person name="Kyrpides N.C."/>
        </authorList>
    </citation>
    <scope>NUCLEOTIDE SEQUENCE [LARGE SCALE GENOMIC DNA]</scope>
    <source>
        <strain evidence="6 7">CV2</strain>
    </source>
</reference>
<comment type="similarity">
    <text evidence="2">Belongs to the TlyA family.</text>
</comment>
<dbReference type="InterPro" id="IPR029063">
    <property type="entry name" value="SAM-dependent_MTases_sf"/>
</dbReference>
<organism evidence="6 7">
    <name type="scientific">Microcella putealis</name>
    <dbReference type="NCBI Taxonomy" id="337005"/>
    <lineage>
        <taxon>Bacteria</taxon>
        <taxon>Bacillati</taxon>
        <taxon>Actinomycetota</taxon>
        <taxon>Actinomycetes</taxon>
        <taxon>Micrococcales</taxon>
        <taxon>Microbacteriaceae</taxon>
        <taxon>Microcella</taxon>
    </lineage>
</organism>
<dbReference type="Gene3D" id="3.40.50.150">
    <property type="entry name" value="Vaccinia Virus protein VP39"/>
    <property type="match status" value="1"/>
</dbReference>
<evidence type="ECO:0000313" key="7">
    <source>
        <dbReference type="Proteomes" id="UP000293519"/>
    </source>
</evidence>
<dbReference type="Proteomes" id="UP000293519">
    <property type="component" value="Unassembled WGS sequence"/>
</dbReference>
<dbReference type="Pfam" id="PF01728">
    <property type="entry name" value="FtsJ"/>
    <property type="match status" value="1"/>
</dbReference>
<dbReference type="Gene3D" id="3.10.290.10">
    <property type="entry name" value="RNA-binding S4 domain"/>
    <property type="match status" value="1"/>
</dbReference>
<accession>A0A4Q7LTX2</accession>
<feature type="domain" description="RNA-binding S4" evidence="5">
    <location>
        <begin position="23"/>
        <end position="87"/>
    </location>
</feature>
<evidence type="ECO:0000256" key="1">
    <source>
        <dbReference type="ARBA" id="ARBA00022884"/>
    </source>
</evidence>
<evidence type="ECO:0000256" key="3">
    <source>
        <dbReference type="PROSITE-ProRule" id="PRU00182"/>
    </source>
</evidence>